<organism evidence="2 3">
    <name type="scientific">Tetrapyrgos nigripes</name>
    <dbReference type="NCBI Taxonomy" id="182062"/>
    <lineage>
        <taxon>Eukaryota</taxon>
        <taxon>Fungi</taxon>
        <taxon>Dikarya</taxon>
        <taxon>Basidiomycota</taxon>
        <taxon>Agaricomycotina</taxon>
        <taxon>Agaricomycetes</taxon>
        <taxon>Agaricomycetidae</taxon>
        <taxon>Agaricales</taxon>
        <taxon>Marasmiineae</taxon>
        <taxon>Marasmiaceae</taxon>
        <taxon>Tetrapyrgos</taxon>
    </lineage>
</organism>
<comment type="caution">
    <text evidence="2">The sequence shown here is derived from an EMBL/GenBank/DDBJ whole genome shotgun (WGS) entry which is preliminary data.</text>
</comment>
<dbReference type="EMBL" id="JAACJM010000063">
    <property type="protein sequence ID" value="KAF5353596.1"/>
    <property type="molecule type" value="Genomic_DNA"/>
</dbReference>
<dbReference type="Proteomes" id="UP000559256">
    <property type="component" value="Unassembled WGS sequence"/>
</dbReference>
<sequence>MSATTASAAESKTDSTSTKAEAVSQKFGPETGEDVVFRSSNNVLFHVHQKYIEVYAEGFPLAQDTTLSQNEIIPLSEKSSTLELLFQFMLPQRPPELSELDFEQLMDLANASEKYGVYSDQRTCVLYMRDFLASHPEQILKYAATHQYNSVLYAQLVMKPLTELANLLPHDSIYRSNFHGLLSAMGDACAISSTHNQQNKFQEVCWLHEIQQVKDEIKKDPTKLSQFGTLVYQADLSGEKNGYKKVCGDIEKMEDIKTIARKYLAKYARG</sequence>
<feature type="region of interest" description="Disordered" evidence="1">
    <location>
        <begin position="1"/>
        <end position="25"/>
    </location>
</feature>
<evidence type="ECO:0000313" key="3">
    <source>
        <dbReference type="Proteomes" id="UP000559256"/>
    </source>
</evidence>
<protein>
    <recommendedName>
        <fullName evidence="4">BTB domain-containing protein</fullName>
    </recommendedName>
</protein>
<reference evidence="2 3" key="1">
    <citation type="journal article" date="2020" name="ISME J.">
        <title>Uncovering the hidden diversity of litter-decomposition mechanisms in mushroom-forming fungi.</title>
        <authorList>
            <person name="Floudas D."/>
            <person name="Bentzer J."/>
            <person name="Ahren D."/>
            <person name="Johansson T."/>
            <person name="Persson P."/>
            <person name="Tunlid A."/>
        </authorList>
    </citation>
    <scope>NUCLEOTIDE SEQUENCE [LARGE SCALE GENOMIC DNA]</scope>
    <source>
        <strain evidence="2 3">CBS 291.85</strain>
    </source>
</reference>
<gene>
    <name evidence="2" type="ORF">D9758_013771</name>
</gene>
<name>A0A8H5D6G6_9AGAR</name>
<feature type="compositionally biased region" description="Low complexity" evidence="1">
    <location>
        <begin position="1"/>
        <end position="22"/>
    </location>
</feature>
<evidence type="ECO:0008006" key="4">
    <source>
        <dbReference type="Google" id="ProtNLM"/>
    </source>
</evidence>
<keyword evidence="3" id="KW-1185">Reference proteome</keyword>
<evidence type="ECO:0000256" key="1">
    <source>
        <dbReference type="SAM" id="MobiDB-lite"/>
    </source>
</evidence>
<dbReference type="OrthoDB" id="3184970at2759"/>
<proteinExistence type="predicted"/>
<accession>A0A8H5D6G6</accession>
<evidence type="ECO:0000313" key="2">
    <source>
        <dbReference type="EMBL" id="KAF5353596.1"/>
    </source>
</evidence>
<dbReference type="AlphaFoldDB" id="A0A8H5D6G6"/>